<gene>
    <name evidence="1" type="ORF">PbB2_01589</name>
</gene>
<proteinExistence type="predicted"/>
<sequence>MSNRVLLILAAGCTMIAGCANVPDESATALSERIKRDVGAAPSTVQGSIRCRQAIALSGQEEMVWFGCEVRENCR</sequence>
<dbReference type="OrthoDB" id="7630773at2"/>
<dbReference type="RefSeq" id="WP_108984786.1">
    <property type="nucleotide sequence ID" value="NZ_BFBR01000004.1"/>
</dbReference>
<protein>
    <recommendedName>
        <fullName evidence="3">Lipoprotein</fullName>
    </recommendedName>
</protein>
<dbReference type="Proteomes" id="UP000245086">
    <property type="component" value="Unassembled WGS sequence"/>
</dbReference>
<keyword evidence="2" id="KW-1185">Reference proteome</keyword>
<accession>A0A2P2EA24</accession>
<evidence type="ECO:0008006" key="3">
    <source>
        <dbReference type="Google" id="ProtNLM"/>
    </source>
</evidence>
<organism evidence="1 2">
    <name type="scientific">Candidatus Phycosocius bacilliformis</name>
    <dbReference type="NCBI Taxonomy" id="1445552"/>
    <lineage>
        <taxon>Bacteria</taxon>
        <taxon>Pseudomonadati</taxon>
        <taxon>Pseudomonadota</taxon>
        <taxon>Alphaproteobacteria</taxon>
        <taxon>Caulobacterales</taxon>
        <taxon>Caulobacterales incertae sedis</taxon>
        <taxon>Candidatus Phycosocius</taxon>
    </lineage>
</organism>
<dbReference type="AlphaFoldDB" id="A0A2P2EA24"/>
<dbReference type="PROSITE" id="PS51257">
    <property type="entry name" value="PROKAR_LIPOPROTEIN"/>
    <property type="match status" value="1"/>
</dbReference>
<evidence type="ECO:0000313" key="1">
    <source>
        <dbReference type="EMBL" id="GBF57918.1"/>
    </source>
</evidence>
<comment type="caution">
    <text evidence="1">The sequence shown here is derived from an EMBL/GenBank/DDBJ whole genome shotgun (WGS) entry which is preliminary data.</text>
</comment>
<name>A0A2P2EA24_9PROT</name>
<dbReference type="EMBL" id="BFBR01000004">
    <property type="protein sequence ID" value="GBF57918.1"/>
    <property type="molecule type" value="Genomic_DNA"/>
</dbReference>
<reference evidence="1 2" key="1">
    <citation type="journal article" date="2018" name="Genome Announc.">
        <title>Draft Genome Sequence of "Candidatus Phycosocius bacilliformis," an Alphaproteobacterial Ectosymbiont of the Hydrocarbon-Producing Green Alga Botryococcus braunii.</title>
        <authorList>
            <person name="Tanabe Y."/>
            <person name="Yamaguchi H."/>
            <person name="Watanabe M.M."/>
        </authorList>
    </citation>
    <scope>NUCLEOTIDE SEQUENCE [LARGE SCALE GENOMIC DNA]</scope>
    <source>
        <strain evidence="1 2">BOTRYCO-2</strain>
    </source>
</reference>
<evidence type="ECO:0000313" key="2">
    <source>
        <dbReference type="Proteomes" id="UP000245086"/>
    </source>
</evidence>